<evidence type="ECO:0000313" key="2">
    <source>
        <dbReference type="EMBL" id="AFZ69133.1"/>
    </source>
</evidence>
<proteinExistence type="predicted"/>
<protein>
    <submittedName>
        <fullName evidence="2">Sporulation/spore germination protein</fullName>
    </submittedName>
</protein>
<dbReference type="OrthoDB" id="68423at2"/>
<evidence type="ECO:0000313" key="3">
    <source>
        <dbReference type="Proteomes" id="UP000010467"/>
    </source>
</evidence>
<dbReference type="Pfam" id="PF10646">
    <property type="entry name" value="Germane"/>
    <property type="match status" value="1"/>
</dbReference>
<gene>
    <name evidence="2" type="ordered locus">Deipe_3707</name>
</gene>
<dbReference type="HOGENOM" id="CLU_128654_0_0_0"/>
<dbReference type="AlphaFoldDB" id="L0A5H9"/>
<dbReference type="STRING" id="937777.Deipe_3707"/>
<dbReference type="Proteomes" id="UP000010467">
    <property type="component" value="Chromosome"/>
</dbReference>
<accession>L0A5H9</accession>
<dbReference type="SMART" id="SM00909">
    <property type="entry name" value="Germane"/>
    <property type="match status" value="1"/>
</dbReference>
<reference evidence="3" key="1">
    <citation type="submission" date="2012-03" db="EMBL/GenBank/DDBJ databases">
        <title>Complete sequence of chromosome of Deinococcus peraridilitoris DSM 19664.</title>
        <authorList>
            <person name="Lucas S."/>
            <person name="Copeland A."/>
            <person name="Lapidus A."/>
            <person name="Glavina del Rio T."/>
            <person name="Dalin E."/>
            <person name="Tice H."/>
            <person name="Bruce D."/>
            <person name="Goodwin L."/>
            <person name="Pitluck S."/>
            <person name="Peters L."/>
            <person name="Mikhailova N."/>
            <person name="Lu M."/>
            <person name="Kyrpides N."/>
            <person name="Mavromatis K."/>
            <person name="Ivanova N."/>
            <person name="Brettin T."/>
            <person name="Detter J.C."/>
            <person name="Han C."/>
            <person name="Larimer F."/>
            <person name="Land M."/>
            <person name="Hauser L."/>
            <person name="Markowitz V."/>
            <person name="Cheng J.-F."/>
            <person name="Hugenholtz P."/>
            <person name="Woyke T."/>
            <person name="Wu D."/>
            <person name="Pukall R."/>
            <person name="Steenblock K."/>
            <person name="Brambilla E."/>
            <person name="Klenk H.-P."/>
            <person name="Eisen J.A."/>
        </authorList>
    </citation>
    <scope>NUCLEOTIDE SEQUENCE [LARGE SCALE GENOMIC DNA]</scope>
    <source>
        <strain evidence="3">DSM 19664 / LMG 22246 / CIP 109416 / KR-200</strain>
    </source>
</reference>
<name>L0A5H9_DEIPD</name>
<dbReference type="RefSeq" id="WP_015237429.1">
    <property type="nucleotide sequence ID" value="NC_019793.1"/>
</dbReference>
<dbReference type="EMBL" id="CP003382">
    <property type="protein sequence ID" value="AFZ69133.1"/>
    <property type="molecule type" value="Genomic_DNA"/>
</dbReference>
<keyword evidence="3" id="KW-1185">Reference proteome</keyword>
<organism evidence="2 3">
    <name type="scientific">Deinococcus peraridilitoris (strain DSM 19664 / LMG 22246 / CIP 109416 / KR-200)</name>
    <dbReference type="NCBI Taxonomy" id="937777"/>
    <lineage>
        <taxon>Bacteria</taxon>
        <taxon>Thermotogati</taxon>
        <taxon>Deinococcota</taxon>
        <taxon>Deinococci</taxon>
        <taxon>Deinococcales</taxon>
        <taxon>Deinococcaceae</taxon>
        <taxon>Deinococcus</taxon>
    </lineage>
</organism>
<dbReference type="InterPro" id="IPR019606">
    <property type="entry name" value="GerMN"/>
</dbReference>
<dbReference type="KEGG" id="dpd:Deipe_3707"/>
<dbReference type="PATRIC" id="fig|937777.3.peg.3717"/>
<evidence type="ECO:0000259" key="1">
    <source>
        <dbReference type="SMART" id="SM00909"/>
    </source>
</evidence>
<sequence>MRSLLTPFNFFGLIVLALSALAYHEVNKPLAVPEVPQYGAPAKRQDVNVLLYFSDPQVQGFQTEQRTLQVTGNSLQRVAQAALEALQAGPTGDGLRTLPEGDTPQVWVRGEHLYVDLPQAYSRLNYGTSGENMLVCSVANTLLDLRGARDVTFLVNGKNAETLLGHLDLRAPFTKDDCKL</sequence>
<feature type="domain" description="GerMN" evidence="1">
    <location>
        <begin position="79"/>
        <end position="164"/>
    </location>
</feature>
<dbReference type="eggNOG" id="COG5401">
    <property type="taxonomic scope" value="Bacteria"/>
</dbReference>